<dbReference type="RefSeq" id="WP_170193638.1">
    <property type="nucleotide sequence ID" value="NZ_JABBNB010000006.1"/>
</dbReference>
<dbReference type="AlphaFoldDB" id="A0A848KSL8"/>
<evidence type="ECO:0000259" key="1">
    <source>
        <dbReference type="Pfam" id="PF12867"/>
    </source>
</evidence>
<dbReference type="Pfam" id="PF12867">
    <property type="entry name" value="DinB_2"/>
    <property type="match status" value="1"/>
</dbReference>
<feature type="domain" description="DinB-like" evidence="1">
    <location>
        <begin position="25"/>
        <end position="149"/>
    </location>
</feature>
<reference evidence="2 3" key="1">
    <citation type="submission" date="2020-04" db="EMBL/GenBank/DDBJ databases">
        <title>Gordonia sp. nov. TBRC 11910.</title>
        <authorList>
            <person name="Suriyachadkun C."/>
        </authorList>
    </citation>
    <scope>NUCLEOTIDE SEQUENCE [LARGE SCALE GENOMIC DNA]</scope>
    <source>
        <strain evidence="2 3">TBRC 11910</strain>
    </source>
</reference>
<dbReference type="SUPFAM" id="SSF109854">
    <property type="entry name" value="DinB/YfiT-like putative metalloenzymes"/>
    <property type="match status" value="1"/>
</dbReference>
<keyword evidence="3" id="KW-1185">Reference proteome</keyword>
<dbReference type="EMBL" id="JABBNB010000006">
    <property type="protein sequence ID" value="NMO01139.1"/>
    <property type="molecule type" value="Genomic_DNA"/>
</dbReference>
<dbReference type="InterPro" id="IPR034660">
    <property type="entry name" value="DinB/YfiT-like"/>
</dbReference>
<dbReference type="Proteomes" id="UP000550729">
    <property type="component" value="Unassembled WGS sequence"/>
</dbReference>
<accession>A0A848KSL8</accession>
<evidence type="ECO:0000313" key="2">
    <source>
        <dbReference type="EMBL" id="NMO01139.1"/>
    </source>
</evidence>
<organism evidence="2 3">
    <name type="scientific">Gordonia asplenii</name>
    <dbReference type="NCBI Taxonomy" id="2725283"/>
    <lineage>
        <taxon>Bacteria</taxon>
        <taxon>Bacillati</taxon>
        <taxon>Actinomycetota</taxon>
        <taxon>Actinomycetes</taxon>
        <taxon>Mycobacteriales</taxon>
        <taxon>Gordoniaceae</taxon>
        <taxon>Gordonia</taxon>
    </lineage>
</organism>
<proteinExistence type="predicted"/>
<evidence type="ECO:0000313" key="3">
    <source>
        <dbReference type="Proteomes" id="UP000550729"/>
    </source>
</evidence>
<comment type="caution">
    <text evidence="2">The sequence shown here is derived from an EMBL/GenBank/DDBJ whole genome shotgun (WGS) entry which is preliminary data.</text>
</comment>
<sequence length="159" mass="16834">MSGADVDPDALAAAYELIAGELFDDISAVLGRVDDVTVNATPDVDGVNSVFALVTHIDGMVGYWLGSLVAGHDIPRDRAAEFVATGTVAQARELVAQTRTRVADWLPVALHEGIRNPSAVGTTRRDAASSTPEFVLLHVLREIAQHVGHLQVCADVVAR</sequence>
<dbReference type="Gene3D" id="1.20.120.450">
    <property type="entry name" value="dinb family like domain"/>
    <property type="match status" value="1"/>
</dbReference>
<name>A0A848KSL8_9ACTN</name>
<gene>
    <name evidence="2" type="ORF">HH308_07900</name>
</gene>
<dbReference type="InterPro" id="IPR024775">
    <property type="entry name" value="DinB-like"/>
</dbReference>
<protein>
    <submittedName>
        <fullName evidence="2">DinB family protein</fullName>
    </submittedName>
</protein>